<dbReference type="AlphaFoldDB" id="B2LS79"/>
<sequence>MGGHMKPRKHHKHQQKIQRQHQPRPASSQKESQAKALFVLDMLDGNDWRHLTLTHEAALKLIRRTNHRGYTLTPCTPAD</sequence>
<name>B2LS79_9VIBR</name>
<gene>
    <name evidence="2" type="ORF">pVT1_33</name>
</gene>
<keyword evidence="2" id="KW-0614">Plasmid</keyword>
<evidence type="ECO:0000313" key="2">
    <source>
        <dbReference type="EMBL" id="ACB99625.1"/>
    </source>
</evidence>
<dbReference type="EMBL" id="EU573358">
    <property type="protein sequence ID" value="ACB99625.1"/>
    <property type="molecule type" value="Genomic_DNA"/>
</dbReference>
<feature type="region of interest" description="Disordered" evidence="1">
    <location>
        <begin position="1"/>
        <end position="33"/>
    </location>
</feature>
<accession>B2LS79</accession>
<geneLocation type="plasmid" evidence="2">
    <name>pVT1</name>
</geneLocation>
<organism evidence="2">
    <name type="scientific">Vibrio tapetis</name>
    <dbReference type="NCBI Taxonomy" id="52443"/>
    <lineage>
        <taxon>Bacteria</taxon>
        <taxon>Pseudomonadati</taxon>
        <taxon>Pseudomonadota</taxon>
        <taxon>Gammaproteobacteria</taxon>
        <taxon>Vibrionales</taxon>
        <taxon>Vibrionaceae</taxon>
        <taxon>Vibrio</taxon>
    </lineage>
</organism>
<feature type="compositionally biased region" description="Basic residues" evidence="1">
    <location>
        <begin position="1"/>
        <end position="22"/>
    </location>
</feature>
<evidence type="ECO:0000256" key="1">
    <source>
        <dbReference type="SAM" id="MobiDB-lite"/>
    </source>
</evidence>
<proteinExistence type="predicted"/>
<reference evidence="2" key="1">
    <citation type="journal article" date="2011" name="PLoS ONE">
        <title>Evidence for the role of horizontal transfer in generating pVT1, a large mosaic conjugative plasmid from the clam pathogen, Vibrio tapetis.</title>
        <authorList>
            <person name="Erauso G."/>
            <person name="Lakhal F."/>
            <person name="Bidault-Toffin A."/>
            <person name="Le Chevalier P."/>
            <person name="Bouloc P."/>
            <person name="Paillard C."/>
            <person name="Jacq A."/>
        </authorList>
    </citation>
    <scope>NUCLEOTIDE SEQUENCE</scope>
    <source>
        <strain evidence="2">CECT4600</strain>
        <plasmid evidence="2">pVT1</plasmid>
    </source>
</reference>
<protein>
    <submittedName>
        <fullName evidence="2">Uncharacterized protein</fullName>
    </submittedName>
</protein>